<evidence type="ECO:0000259" key="5">
    <source>
        <dbReference type="PROSITE" id="PS50893"/>
    </source>
</evidence>
<keyword evidence="4" id="KW-0175">Coiled coil</keyword>
<feature type="domain" description="ABC transporter" evidence="5">
    <location>
        <begin position="15"/>
        <end position="274"/>
    </location>
</feature>
<keyword evidence="7" id="KW-1185">Reference proteome</keyword>
<dbReference type="PANTHER" id="PTHR42855:SF2">
    <property type="entry name" value="DRUG RESISTANCE ABC TRANSPORTER,ATP-BINDING PROTEIN"/>
    <property type="match status" value="1"/>
</dbReference>
<dbReference type="GO" id="GO:0016887">
    <property type="term" value="F:ATP hydrolysis activity"/>
    <property type="evidence" value="ECO:0007669"/>
    <property type="project" value="InterPro"/>
</dbReference>
<dbReference type="PATRIC" id="fig|1122148.6.peg.736"/>
<dbReference type="AlphaFoldDB" id="A0A0R2JQB2"/>
<dbReference type="Pfam" id="PF00005">
    <property type="entry name" value="ABC_tran"/>
    <property type="match status" value="2"/>
</dbReference>
<organism evidence="6 7">
    <name type="scientific">Fructilactobacillus lindneri DSM 20690 = JCM 11027</name>
    <dbReference type="NCBI Taxonomy" id="1122148"/>
    <lineage>
        <taxon>Bacteria</taxon>
        <taxon>Bacillati</taxon>
        <taxon>Bacillota</taxon>
        <taxon>Bacilli</taxon>
        <taxon>Lactobacillales</taxon>
        <taxon>Lactobacillaceae</taxon>
        <taxon>Fructilactobacillus</taxon>
    </lineage>
</organism>
<dbReference type="InterPro" id="IPR032781">
    <property type="entry name" value="ABC_tran_Xtn"/>
</dbReference>
<dbReference type="SMART" id="SM00382">
    <property type="entry name" value="AAA"/>
    <property type="match status" value="2"/>
</dbReference>
<dbReference type="InterPro" id="IPR003593">
    <property type="entry name" value="AAA+_ATPase"/>
</dbReference>
<evidence type="ECO:0000313" key="7">
    <source>
        <dbReference type="Proteomes" id="UP000051565"/>
    </source>
</evidence>
<evidence type="ECO:0000256" key="4">
    <source>
        <dbReference type="SAM" id="Coils"/>
    </source>
</evidence>
<keyword evidence="2" id="KW-0547">Nucleotide-binding</keyword>
<dbReference type="InterPro" id="IPR003439">
    <property type="entry name" value="ABC_transporter-like_ATP-bd"/>
</dbReference>
<evidence type="ECO:0000256" key="2">
    <source>
        <dbReference type="ARBA" id="ARBA00022741"/>
    </source>
</evidence>
<reference evidence="6 7" key="1">
    <citation type="journal article" date="2015" name="Genome Announc.">
        <title>Expanding the biotechnology potential of lactobacilli through comparative genomics of 213 strains and associated genera.</title>
        <authorList>
            <person name="Sun Z."/>
            <person name="Harris H.M."/>
            <person name="McCann A."/>
            <person name="Guo C."/>
            <person name="Argimon S."/>
            <person name="Zhang W."/>
            <person name="Yang X."/>
            <person name="Jeffery I.B."/>
            <person name="Cooney J.C."/>
            <person name="Kagawa T.F."/>
            <person name="Liu W."/>
            <person name="Song Y."/>
            <person name="Salvetti E."/>
            <person name="Wrobel A."/>
            <person name="Rasinkangas P."/>
            <person name="Parkhill J."/>
            <person name="Rea M.C."/>
            <person name="O'Sullivan O."/>
            <person name="Ritari J."/>
            <person name="Douillard F.P."/>
            <person name="Paul Ross R."/>
            <person name="Yang R."/>
            <person name="Briner A.E."/>
            <person name="Felis G.E."/>
            <person name="de Vos W.M."/>
            <person name="Barrangou R."/>
            <person name="Klaenhammer T.R."/>
            <person name="Caufield P.W."/>
            <person name="Cui Y."/>
            <person name="Zhang H."/>
            <person name="O'Toole P.W."/>
        </authorList>
    </citation>
    <scope>NUCLEOTIDE SEQUENCE [LARGE SCALE GENOMIC DNA]</scope>
    <source>
        <strain evidence="6 7">DSM 20690</strain>
    </source>
</reference>
<dbReference type="InterPro" id="IPR037118">
    <property type="entry name" value="Val-tRNA_synth_C_sf"/>
</dbReference>
<dbReference type="FunFam" id="3.40.50.300:FF:000309">
    <property type="entry name" value="ABC transporter ATP-binding protein"/>
    <property type="match status" value="1"/>
</dbReference>
<keyword evidence="3 6" id="KW-0067">ATP-binding</keyword>
<dbReference type="GO" id="GO:0005524">
    <property type="term" value="F:ATP binding"/>
    <property type="evidence" value="ECO:0007669"/>
    <property type="project" value="UniProtKB-KW"/>
</dbReference>
<name>A0A0R2JQB2_9LACO</name>
<dbReference type="FunFam" id="3.40.50.300:FF:000011">
    <property type="entry name" value="Putative ABC transporter ATP-binding component"/>
    <property type="match status" value="1"/>
</dbReference>
<dbReference type="STRING" id="53444.AYR59_07090"/>
<feature type="domain" description="ABC transporter" evidence="5">
    <location>
        <begin position="342"/>
        <end position="555"/>
    </location>
</feature>
<dbReference type="Pfam" id="PF16326">
    <property type="entry name" value="ABC_tran_CTD"/>
    <property type="match status" value="1"/>
</dbReference>
<sequence>MIKLSQKAGVFVIILQANNLTKRFNGETLFKNINLTISEKSHIGLVGQNGAGKSTILKMLIGIEAVSEGTITKKKNLSIGYLPQNTGLHSDKSILDEMETAFADLIKEEQKLHKLEVEISNQATIENPKKLAEVSKSYDELQADFTRRNGYGYKAEIRTVLSGFGFKEIDFNRKINELSGGQQTRLAIAKLLLEKPQLLVLDEPTNHIDMETTDWLENYLQAYNGALLIISHDRYFMDKVVNEIYNLDNGKIDYYKGNYSNFTKEKIHRQSIAEKDFEKQQKKIKKEEEFVKKNIVRASTTKRAQSRQKQLDKMEVLNKPSHTHKTAKFRFNPERKSGNVVLDVDNLAIGYQDQVLSYPINIHLKRYQRMAVFGPNGIGKSTLLKTILGQLPKIKGTVQFGTGVSIGYYDQQQASLHPQKDVLHELWDDYPTTPEGEIRSILGSFLFSGNDVEKSVANLSGGEKARLLLTKLSMNRDNFLILDEPTNHLDIESINVLEKALLQFQGTILFVSHDRYFINKLATHILELSPNGSKVYIGNYDYYKAKKNEEQEISEHEQQKKSDITKQVSNLTETKQRYQDKKTQQREIRKLKRNIADLETQLNQIEIDKKELEKQMTLPENYNDRTKSQDLQTQLEKINHQQEQAETAWENANLKLEEIN</sequence>
<dbReference type="PROSITE" id="PS00211">
    <property type="entry name" value="ABC_TRANSPORTER_1"/>
    <property type="match status" value="1"/>
</dbReference>
<dbReference type="GO" id="GO:0003677">
    <property type="term" value="F:DNA binding"/>
    <property type="evidence" value="ECO:0007669"/>
    <property type="project" value="InterPro"/>
</dbReference>
<dbReference type="Pfam" id="PF12848">
    <property type="entry name" value="ABC_tran_Xtn"/>
    <property type="match status" value="1"/>
</dbReference>
<dbReference type="InterPro" id="IPR051309">
    <property type="entry name" value="ABCF_ATPase"/>
</dbReference>
<feature type="coiled-coil region" evidence="4">
    <location>
        <begin position="546"/>
        <end position="648"/>
    </location>
</feature>
<dbReference type="InterPro" id="IPR032524">
    <property type="entry name" value="ABC_tran_C"/>
</dbReference>
<keyword evidence="1" id="KW-0677">Repeat</keyword>
<evidence type="ECO:0000313" key="6">
    <source>
        <dbReference type="EMBL" id="KRN79305.1"/>
    </source>
</evidence>
<accession>A0A0R2JQB2</accession>
<dbReference type="Gene3D" id="1.10.287.380">
    <property type="entry name" value="Valyl-tRNA synthetase, C-terminal domain"/>
    <property type="match status" value="1"/>
</dbReference>
<evidence type="ECO:0000256" key="3">
    <source>
        <dbReference type="ARBA" id="ARBA00022840"/>
    </source>
</evidence>
<dbReference type="PANTHER" id="PTHR42855">
    <property type="entry name" value="ABC TRANSPORTER ATP-BINDING SUBUNIT"/>
    <property type="match status" value="1"/>
</dbReference>
<evidence type="ECO:0000256" key="1">
    <source>
        <dbReference type="ARBA" id="ARBA00022737"/>
    </source>
</evidence>
<protein>
    <submittedName>
        <fullName evidence="6">ABC transporter ATP-binding protein</fullName>
    </submittedName>
</protein>
<dbReference type="CDD" id="cd03221">
    <property type="entry name" value="ABCF_EF-3"/>
    <property type="match status" value="2"/>
</dbReference>
<dbReference type="SUPFAM" id="SSF52540">
    <property type="entry name" value="P-loop containing nucleoside triphosphate hydrolases"/>
    <property type="match status" value="2"/>
</dbReference>
<dbReference type="Proteomes" id="UP000051565">
    <property type="component" value="Unassembled WGS sequence"/>
</dbReference>
<comment type="caution">
    <text evidence="6">The sequence shown here is derived from an EMBL/GenBank/DDBJ whole genome shotgun (WGS) entry which is preliminary data.</text>
</comment>
<dbReference type="OrthoDB" id="9760950at2"/>
<dbReference type="Gene3D" id="3.40.50.300">
    <property type="entry name" value="P-loop containing nucleotide triphosphate hydrolases"/>
    <property type="match status" value="2"/>
</dbReference>
<dbReference type="InterPro" id="IPR027417">
    <property type="entry name" value="P-loop_NTPase"/>
</dbReference>
<dbReference type="PROSITE" id="PS50893">
    <property type="entry name" value="ABC_TRANSPORTER_2"/>
    <property type="match status" value="2"/>
</dbReference>
<gene>
    <name evidence="6" type="ORF">IV52_GL000714</name>
</gene>
<dbReference type="EMBL" id="JQBT01000032">
    <property type="protein sequence ID" value="KRN79305.1"/>
    <property type="molecule type" value="Genomic_DNA"/>
</dbReference>
<proteinExistence type="predicted"/>
<dbReference type="InterPro" id="IPR017871">
    <property type="entry name" value="ABC_transporter-like_CS"/>
</dbReference>